<dbReference type="PANTHER" id="PTHR46427">
    <property type="entry name" value="ANKYRIN REPEAT AND LEM DOMAIN-CONTAINING PROTEIN 1"/>
    <property type="match status" value="1"/>
</dbReference>
<organism evidence="1">
    <name type="scientific">Timema poppense</name>
    <name type="common">Walking stick</name>
    <dbReference type="NCBI Taxonomy" id="170557"/>
    <lineage>
        <taxon>Eukaryota</taxon>
        <taxon>Metazoa</taxon>
        <taxon>Ecdysozoa</taxon>
        <taxon>Arthropoda</taxon>
        <taxon>Hexapoda</taxon>
        <taxon>Insecta</taxon>
        <taxon>Pterygota</taxon>
        <taxon>Neoptera</taxon>
        <taxon>Polyneoptera</taxon>
        <taxon>Phasmatodea</taxon>
        <taxon>Timematodea</taxon>
        <taxon>Timematoidea</taxon>
        <taxon>Timematidae</taxon>
        <taxon>Timema</taxon>
    </lineage>
</organism>
<dbReference type="EMBL" id="OD021720">
    <property type="protein sequence ID" value="CAD7419525.1"/>
    <property type="molecule type" value="Genomic_DNA"/>
</dbReference>
<dbReference type="GO" id="GO:0005654">
    <property type="term" value="C:nucleoplasm"/>
    <property type="evidence" value="ECO:0007669"/>
    <property type="project" value="TreeGrafter"/>
</dbReference>
<name>A0A7R9DRL0_TIMPO</name>
<dbReference type="Pfam" id="PF22945">
    <property type="entry name" value="LEM-3_GIY-YIG"/>
    <property type="match status" value="1"/>
</dbReference>
<gene>
    <name evidence="1" type="ORF">TPSB3V08_LOCUS13012</name>
</gene>
<reference evidence="1" key="1">
    <citation type="submission" date="2020-11" db="EMBL/GenBank/DDBJ databases">
        <authorList>
            <person name="Tran Van P."/>
        </authorList>
    </citation>
    <scope>NUCLEOTIDE SEQUENCE</scope>
</reference>
<dbReference type="GO" id="GO:0005737">
    <property type="term" value="C:cytoplasm"/>
    <property type="evidence" value="ECO:0007669"/>
    <property type="project" value="TreeGrafter"/>
</dbReference>
<proteinExistence type="predicted"/>
<dbReference type="GO" id="GO:0004520">
    <property type="term" value="F:DNA endonuclease activity"/>
    <property type="evidence" value="ECO:0007669"/>
    <property type="project" value="TreeGrafter"/>
</dbReference>
<sequence length="222" mass="25122">MSKFVITFIVPLKEYSCELEQTLRSLAWQTEILSYRHLEQTVVGQFSDPALGRRWRQGIQRTSFTYLLLDPGVTCNLPERSAKLPQPQVWATFLASIFYVGKGKRARPFAHLYQAASVRGGATTKADKKVKRILKIWNCGLGVVCLHVFQNIIPAEAFTREAAMLDALGLANLCNTRGGEYYGVAATWSARQKKQLGIYFLYRAMMVFLNEGERQLRPADIP</sequence>
<dbReference type="AlphaFoldDB" id="A0A7R9DRL0"/>
<dbReference type="PANTHER" id="PTHR46427:SF1">
    <property type="entry name" value="ANKYRIN REPEAT AND LEM DOMAIN-CONTAINING PROTEIN 1"/>
    <property type="match status" value="1"/>
</dbReference>
<protein>
    <submittedName>
        <fullName evidence="1">Uncharacterized protein</fullName>
    </submittedName>
</protein>
<evidence type="ECO:0000313" key="1">
    <source>
        <dbReference type="EMBL" id="CAD7419525.1"/>
    </source>
</evidence>
<accession>A0A7R9DRL0</accession>
<dbReference type="GO" id="GO:0000724">
    <property type="term" value="P:double-strand break repair via homologous recombination"/>
    <property type="evidence" value="ECO:0007669"/>
    <property type="project" value="TreeGrafter"/>
</dbReference>
<dbReference type="CDD" id="cd10454">
    <property type="entry name" value="GIY-YIG_COG3680_Meta"/>
    <property type="match status" value="1"/>
</dbReference>
<dbReference type="GO" id="GO:0000712">
    <property type="term" value="P:resolution of meiotic recombination intermediates"/>
    <property type="evidence" value="ECO:0007669"/>
    <property type="project" value="TreeGrafter"/>
</dbReference>
<dbReference type="InterPro" id="IPR034998">
    <property type="entry name" value="ANKLE1"/>
</dbReference>